<organism evidence="1 2">
    <name type="scientific">Microthlaspi erraticum</name>
    <dbReference type="NCBI Taxonomy" id="1685480"/>
    <lineage>
        <taxon>Eukaryota</taxon>
        <taxon>Viridiplantae</taxon>
        <taxon>Streptophyta</taxon>
        <taxon>Embryophyta</taxon>
        <taxon>Tracheophyta</taxon>
        <taxon>Spermatophyta</taxon>
        <taxon>Magnoliopsida</taxon>
        <taxon>eudicotyledons</taxon>
        <taxon>Gunneridae</taxon>
        <taxon>Pentapetalae</taxon>
        <taxon>rosids</taxon>
        <taxon>malvids</taxon>
        <taxon>Brassicales</taxon>
        <taxon>Brassicaceae</taxon>
        <taxon>Coluteocarpeae</taxon>
        <taxon>Microthlaspi</taxon>
    </lineage>
</organism>
<evidence type="ECO:0008006" key="3">
    <source>
        <dbReference type="Google" id="ProtNLM"/>
    </source>
</evidence>
<dbReference type="AlphaFoldDB" id="A0A6D2KYA0"/>
<comment type="caution">
    <text evidence="1">The sequence shown here is derived from an EMBL/GenBank/DDBJ whole genome shotgun (WGS) entry which is preliminary data.</text>
</comment>
<gene>
    <name evidence="1" type="ORF">MERR_LOCUS44412</name>
</gene>
<dbReference type="EMBL" id="CACVBM020001673">
    <property type="protein sequence ID" value="CAA7057176.1"/>
    <property type="molecule type" value="Genomic_DNA"/>
</dbReference>
<reference evidence="1" key="1">
    <citation type="submission" date="2020-01" db="EMBL/GenBank/DDBJ databases">
        <authorList>
            <person name="Mishra B."/>
        </authorList>
    </citation>
    <scope>NUCLEOTIDE SEQUENCE [LARGE SCALE GENOMIC DNA]</scope>
</reference>
<keyword evidence="2" id="KW-1185">Reference proteome</keyword>
<evidence type="ECO:0000313" key="1">
    <source>
        <dbReference type="EMBL" id="CAA7057176.1"/>
    </source>
</evidence>
<protein>
    <recommendedName>
        <fullName evidence="3">K-box domain-containing protein</fullName>
    </recommendedName>
</protein>
<evidence type="ECO:0000313" key="2">
    <source>
        <dbReference type="Proteomes" id="UP000467841"/>
    </source>
</evidence>
<proteinExistence type="predicted"/>
<dbReference type="OrthoDB" id="1110719at2759"/>
<accession>A0A6D2KYA0</accession>
<name>A0A6D2KYA0_9BRAS</name>
<dbReference type="Proteomes" id="UP000467841">
    <property type="component" value="Unassembled WGS sequence"/>
</dbReference>
<sequence length="212" mass="24500">MALLPKLAPIEVCSSALHVGGWSLDFPVPETKCSEQKLQEQDHEALLLKAETLKRKLEGLQILNEKLCGHGVEDLSYAELKSLRRQLREGFDICGYQAEKLKVELEEGEREMVKNLGEEEGEMLIKRKRNEAYKTQFRFLKTRSDLRKQAKELRSSSDPRKHWDSFETLVQAIEDISARYRGCSSITKNIYRKMKGCEEVYSEEKKKSMVGE</sequence>